<protein>
    <submittedName>
        <fullName evidence="1">Uncharacterized protein</fullName>
    </submittedName>
</protein>
<organism evidence="1 2">
    <name type="scientific">Vermiconidia calcicola</name>
    <dbReference type="NCBI Taxonomy" id="1690605"/>
    <lineage>
        <taxon>Eukaryota</taxon>
        <taxon>Fungi</taxon>
        <taxon>Dikarya</taxon>
        <taxon>Ascomycota</taxon>
        <taxon>Pezizomycotina</taxon>
        <taxon>Dothideomycetes</taxon>
        <taxon>Dothideomycetidae</taxon>
        <taxon>Mycosphaerellales</taxon>
        <taxon>Extremaceae</taxon>
        <taxon>Vermiconidia</taxon>
    </lineage>
</organism>
<proteinExistence type="predicted"/>
<dbReference type="EMBL" id="JAUTXU010000038">
    <property type="protein sequence ID" value="KAK3717204.1"/>
    <property type="molecule type" value="Genomic_DNA"/>
</dbReference>
<evidence type="ECO:0000313" key="1">
    <source>
        <dbReference type="EMBL" id="KAK3717204.1"/>
    </source>
</evidence>
<reference evidence="1" key="1">
    <citation type="submission" date="2023-07" db="EMBL/GenBank/DDBJ databases">
        <title>Black Yeasts Isolated from many extreme environments.</title>
        <authorList>
            <person name="Coleine C."/>
            <person name="Stajich J.E."/>
            <person name="Selbmann L."/>
        </authorList>
    </citation>
    <scope>NUCLEOTIDE SEQUENCE</scope>
    <source>
        <strain evidence="1">CCFEE 5714</strain>
    </source>
</reference>
<evidence type="ECO:0000313" key="2">
    <source>
        <dbReference type="Proteomes" id="UP001281147"/>
    </source>
</evidence>
<dbReference type="Proteomes" id="UP001281147">
    <property type="component" value="Unassembled WGS sequence"/>
</dbReference>
<gene>
    <name evidence="1" type="ORF">LTR37_005913</name>
</gene>
<accession>A0ACC3NI47</accession>
<name>A0ACC3NI47_9PEZI</name>
<comment type="caution">
    <text evidence="1">The sequence shown here is derived from an EMBL/GenBank/DDBJ whole genome shotgun (WGS) entry which is preliminary data.</text>
</comment>
<keyword evidence="2" id="KW-1185">Reference proteome</keyword>
<sequence>MPKAEVGSTKHIANKMKAKGLQRLRWYCQICAKQCRDENGFKQHTQSEGHVRAILLVGEDPKKHIEDYSRQFQRDFLQLLRTSHGEKKFYQEYIRDKEHVHMNATKWPSLTEFAKFLGREGICRVEEGERGLEVRWVDDSAEAIRRREDVKRKERLVKGDEDLEARLLERQIKVAREEAEKAGRLGESRPRMQLVGEGEGESVPMEPVKVSLSLGGKGQQKQVEESKEQAPGAPVEISTFSSTDKPAEPATQPANGAKDDEDEETTQSTPQPEKPKMSLPLGASKSKPVNPLMAKKSNPLTKKKESLAPVGPEKKMSNAEKIMREELERKRKAEERGGGFKRQRM</sequence>